<dbReference type="Proteomes" id="UP000664288">
    <property type="component" value="Unassembled WGS sequence"/>
</dbReference>
<dbReference type="RefSeq" id="WP_207350206.1">
    <property type="nucleotide sequence ID" value="NZ_JAFMPY010000006.1"/>
</dbReference>
<comment type="caution">
    <text evidence="1">The sequence shown here is derived from an EMBL/GenBank/DDBJ whole genome shotgun (WGS) entry which is preliminary data.</text>
</comment>
<proteinExistence type="predicted"/>
<evidence type="ECO:0000313" key="2">
    <source>
        <dbReference type="Proteomes" id="UP000664288"/>
    </source>
</evidence>
<gene>
    <name evidence="1" type="ORF">J1C47_07950</name>
</gene>
<dbReference type="EMBL" id="JAFMPY010000006">
    <property type="protein sequence ID" value="MBO0903572.1"/>
    <property type="molecule type" value="Genomic_DNA"/>
</dbReference>
<evidence type="ECO:0000313" key="1">
    <source>
        <dbReference type="EMBL" id="MBO0903572.1"/>
    </source>
</evidence>
<keyword evidence="2" id="KW-1185">Reference proteome</keyword>
<name>A0ABS3J1M3_9HYPH</name>
<protein>
    <submittedName>
        <fullName evidence="1">Uncharacterized protein</fullName>
    </submittedName>
</protein>
<organism evidence="1 2">
    <name type="scientific">Jiella sonneratiae</name>
    <dbReference type="NCBI Taxonomy" id="2816856"/>
    <lineage>
        <taxon>Bacteria</taxon>
        <taxon>Pseudomonadati</taxon>
        <taxon>Pseudomonadota</taxon>
        <taxon>Alphaproteobacteria</taxon>
        <taxon>Hyphomicrobiales</taxon>
        <taxon>Aurantimonadaceae</taxon>
        <taxon>Jiella</taxon>
    </lineage>
</organism>
<accession>A0ABS3J1M3</accession>
<sequence length="137" mass="15231">MQALLAALAYATVSIAGFTAEAPAAGPEKAHVIKVQGTLSWSGSWIYIPEIRKGITKDNHSSIELLMGNKVNYCLNGSCWKVGFTEKNQIYRFVVPSIIPTYYEFWLGDFNSLEGRSWFGKTKPQGAPDAMIRMMHP</sequence>
<reference evidence="1 2" key="1">
    <citation type="submission" date="2021-03" db="EMBL/GenBank/DDBJ databases">
        <title>Whole genome sequence of Jiella sp. MQZ13P-4.</title>
        <authorList>
            <person name="Tuo L."/>
        </authorList>
    </citation>
    <scope>NUCLEOTIDE SEQUENCE [LARGE SCALE GENOMIC DNA]</scope>
    <source>
        <strain evidence="1 2">MQZ13P-4</strain>
    </source>
</reference>